<dbReference type="RefSeq" id="WP_380226003.1">
    <property type="nucleotide sequence ID" value="NZ_JBHSOF010000016.1"/>
</dbReference>
<evidence type="ECO:0000313" key="4">
    <source>
        <dbReference type="Proteomes" id="UP001595975"/>
    </source>
</evidence>
<keyword evidence="4" id="KW-1185">Reference proteome</keyword>
<accession>A0ABW0X186</accession>
<dbReference type="PANTHER" id="PTHR10907">
    <property type="entry name" value="REGUCALCIN"/>
    <property type="match status" value="1"/>
</dbReference>
<dbReference type="PANTHER" id="PTHR10907:SF47">
    <property type="entry name" value="REGUCALCIN"/>
    <property type="match status" value="1"/>
</dbReference>
<dbReference type="SUPFAM" id="SSF63829">
    <property type="entry name" value="Calcium-dependent phosphotriesterase"/>
    <property type="match status" value="1"/>
</dbReference>
<sequence length="290" mass="30163">MPEQDQHPVVWAPGDYQLGEGPRWVDGRFVFTDIFSGRLFEVSATEPGTPRELLRLDVPLGAVAPIEGRPGHWIAAAGTGIALLGPDGSVDWLARLEDDVATPIRMNDGVCDPQGRFWAGSMPNDGTPGTGSVYRIDRDGSVHRVLTGLNIVNGPAFNADGRLLYVADSTAGVILRCTLDADGNPLETVEFARITGGSPDGMTVDTAGRLWVAVWGGGVVHRYEPDGTLSATVAVPVPQPTSVCLAPTGGLLLVTTARLGLADDAPAASGSVLAVPVDAVAPPAAAYRPS</sequence>
<protein>
    <submittedName>
        <fullName evidence="3">SMP-30/gluconolactonase/LRE family protein</fullName>
        <ecNumber evidence="3">3.1.1.99</ecNumber>
    </submittedName>
</protein>
<dbReference type="Pfam" id="PF08450">
    <property type="entry name" value="SGL"/>
    <property type="match status" value="1"/>
</dbReference>
<dbReference type="InterPro" id="IPR005511">
    <property type="entry name" value="SMP-30"/>
</dbReference>
<feature type="domain" description="SMP-30/Gluconolactonase/LRE-like region" evidence="2">
    <location>
        <begin position="18"/>
        <end position="258"/>
    </location>
</feature>
<dbReference type="InterPro" id="IPR013658">
    <property type="entry name" value="SGL"/>
</dbReference>
<dbReference type="EC" id="3.1.1.99" evidence="3"/>
<organism evidence="3 4">
    <name type="scientific">Kitasatospora misakiensis</name>
    <dbReference type="NCBI Taxonomy" id="67330"/>
    <lineage>
        <taxon>Bacteria</taxon>
        <taxon>Bacillati</taxon>
        <taxon>Actinomycetota</taxon>
        <taxon>Actinomycetes</taxon>
        <taxon>Kitasatosporales</taxon>
        <taxon>Streptomycetaceae</taxon>
        <taxon>Kitasatospora</taxon>
    </lineage>
</organism>
<dbReference type="Proteomes" id="UP001595975">
    <property type="component" value="Unassembled WGS sequence"/>
</dbReference>
<comment type="similarity">
    <text evidence="1">Belongs to the SMP-30/CGR1 family.</text>
</comment>
<name>A0ABW0X186_9ACTN</name>
<gene>
    <name evidence="3" type="ORF">ACFP3U_15090</name>
</gene>
<dbReference type="EMBL" id="JBHSOF010000016">
    <property type="protein sequence ID" value="MFC5664305.1"/>
    <property type="molecule type" value="Genomic_DNA"/>
</dbReference>
<evidence type="ECO:0000256" key="1">
    <source>
        <dbReference type="ARBA" id="ARBA00008853"/>
    </source>
</evidence>
<evidence type="ECO:0000313" key="3">
    <source>
        <dbReference type="EMBL" id="MFC5664305.1"/>
    </source>
</evidence>
<dbReference type="GO" id="GO:0016787">
    <property type="term" value="F:hydrolase activity"/>
    <property type="evidence" value="ECO:0007669"/>
    <property type="project" value="UniProtKB-KW"/>
</dbReference>
<keyword evidence="3" id="KW-0378">Hydrolase</keyword>
<reference evidence="4" key="1">
    <citation type="journal article" date="2019" name="Int. J. Syst. Evol. Microbiol.">
        <title>The Global Catalogue of Microorganisms (GCM) 10K type strain sequencing project: providing services to taxonomists for standard genome sequencing and annotation.</title>
        <authorList>
            <consortium name="The Broad Institute Genomics Platform"/>
            <consortium name="The Broad Institute Genome Sequencing Center for Infectious Disease"/>
            <person name="Wu L."/>
            <person name="Ma J."/>
        </authorList>
    </citation>
    <scope>NUCLEOTIDE SEQUENCE [LARGE SCALE GENOMIC DNA]</scope>
    <source>
        <strain evidence="4">CGMCC 4.1437</strain>
    </source>
</reference>
<dbReference type="Gene3D" id="2.120.10.30">
    <property type="entry name" value="TolB, C-terminal domain"/>
    <property type="match status" value="1"/>
</dbReference>
<evidence type="ECO:0000259" key="2">
    <source>
        <dbReference type="Pfam" id="PF08450"/>
    </source>
</evidence>
<proteinExistence type="inferred from homology"/>
<dbReference type="PRINTS" id="PR01790">
    <property type="entry name" value="SMP30FAMILY"/>
</dbReference>
<dbReference type="InterPro" id="IPR011042">
    <property type="entry name" value="6-blade_b-propeller_TolB-like"/>
</dbReference>
<comment type="caution">
    <text evidence="3">The sequence shown here is derived from an EMBL/GenBank/DDBJ whole genome shotgun (WGS) entry which is preliminary data.</text>
</comment>